<name>A0A2S8S4L2_9RHOB</name>
<dbReference type="RefSeq" id="WP_105515646.1">
    <property type="nucleotide sequence ID" value="NZ_PVEP01000007.1"/>
</dbReference>
<protein>
    <submittedName>
        <fullName evidence="1">Putative metal-binding protein</fullName>
    </submittedName>
</protein>
<dbReference type="Proteomes" id="UP000238338">
    <property type="component" value="Unassembled WGS sequence"/>
</dbReference>
<reference evidence="1 2" key="1">
    <citation type="submission" date="2018-02" db="EMBL/GenBank/DDBJ databases">
        <title>Genomic Encyclopedia of Archaeal and Bacterial Type Strains, Phase II (KMG-II): from individual species to whole genera.</title>
        <authorList>
            <person name="Goeker M."/>
        </authorList>
    </citation>
    <scope>NUCLEOTIDE SEQUENCE [LARGE SCALE GENOMIC DNA]</scope>
    <source>
        <strain evidence="1 2">DSM 18921</strain>
    </source>
</reference>
<dbReference type="Pfam" id="PF07845">
    <property type="entry name" value="DUF1636"/>
    <property type="match status" value="1"/>
</dbReference>
<evidence type="ECO:0000313" key="1">
    <source>
        <dbReference type="EMBL" id="PQV55742.1"/>
    </source>
</evidence>
<dbReference type="OrthoDB" id="8364077at2"/>
<comment type="caution">
    <text evidence="1">The sequence shown here is derived from an EMBL/GenBank/DDBJ whole genome shotgun (WGS) entry which is preliminary data.</text>
</comment>
<sequence>MSVTRAIVCRSCPAGRDGLARALDAALAGAGLRVAVEEIDCMSGCTRPSTVAFRAKGKTAYLFGDVSKADLPDLVTFVRLYLASADGNLADARPLGALREKAIARIPGCGVAIDRPSGANPA</sequence>
<dbReference type="AlphaFoldDB" id="A0A2S8S4L2"/>
<gene>
    <name evidence="1" type="ORF">LX70_03064</name>
</gene>
<accession>A0A2S8S4L2</accession>
<organism evidence="1 2">
    <name type="scientific">Albidovulum denitrificans</name>
    <dbReference type="NCBI Taxonomy" id="404881"/>
    <lineage>
        <taxon>Bacteria</taxon>
        <taxon>Pseudomonadati</taxon>
        <taxon>Pseudomonadota</taxon>
        <taxon>Alphaproteobacteria</taxon>
        <taxon>Rhodobacterales</taxon>
        <taxon>Paracoccaceae</taxon>
        <taxon>Albidovulum</taxon>
    </lineage>
</organism>
<proteinExistence type="predicted"/>
<evidence type="ECO:0000313" key="2">
    <source>
        <dbReference type="Proteomes" id="UP000238338"/>
    </source>
</evidence>
<dbReference type="InterPro" id="IPR012863">
    <property type="entry name" value="DUF1636"/>
</dbReference>
<dbReference type="EMBL" id="PVEP01000007">
    <property type="protein sequence ID" value="PQV55742.1"/>
    <property type="molecule type" value="Genomic_DNA"/>
</dbReference>
<keyword evidence="2" id="KW-1185">Reference proteome</keyword>